<proteinExistence type="inferred from homology"/>
<dbReference type="AlphaFoldDB" id="A0AAJ1MIJ0"/>
<dbReference type="Proteomes" id="UP001221217">
    <property type="component" value="Unassembled WGS sequence"/>
</dbReference>
<name>A0AAJ1MIJ0_9SPIO</name>
<keyword evidence="5 8" id="KW-0812">Transmembrane</keyword>
<comment type="similarity">
    <text evidence="2">Belongs to the AzlC family.</text>
</comment>
<reference evidence="9 10" key="1">
    <citation type="submission" date="2022-12" db="EMBL/GenBank/DDBJ databases">
        <title>Metagenome assembled genome from gulf of manar.</title>
        <authorList>
            <person name="Kohli P."/>
            <person name="Pk S."/>
            <person name="Venkata Ramana C."/>
            <person name="Sasikala C."/>
        </authorList>
    </citation>
    <scope>NUCLEOTIDE SEQUENCE [LARGE SCALE GENOMIC DNA]</scope>
    <source>
        <strain evidence="9">JB008</strain>
    </source>
</reference>
<feature type="transmembrane region" description="Helical" evidence="8">
    <location>
        <begin position="39"/>
        <end position="59"/>
    </location>
</feature>
<dbReference type="GO" id="GO:0005886">
    <property type="term" value="C:plasma membrane"/>
    <property type="evidence" value="ECO:0007669"/>
    <property type="project" value="UniProtKB-SubCell"/>
</dbReference>
<keyword evidence="3" id="KW-0813">Transport</keyword>
<feature type="transmembrane region" description="Helical" evidence="8">
    <location>
        <begin position="146"/>
        <end position="175"/>
    </location>
</feature>
<dbReference type="Pfam" id="PF03591">
    <property type="entry name" value="AzlC"/>
    <property type="match status" value="1"/>
</dbReference>
<comment type="subcellular location">
    <subcellularLocation>
        <location evidence="1">Cell membrane</location>
        <topology evidence="1">Multi-pass membrane protein</topology>
    </subcellularLocation>
</comment>
<dbReference type="EMBL" id="JAQQAL010000011">
    <property type="protein sequence ID" value="MDC7226368.1"/>
    <property type="molecule type" value="Genomic_DNA"/>
</dbReference>
<evidence type="ECO:0000256" key="2">
    <source>
        <dbReference type="ARBA" id="ARBA00010735"/>
    </source>
</evidence>
<keyword evidence="6 8" id="KW-1133">Transmembrane helix</keyword>
<comment type="caution">
    <text evidence="9">The sequence shown here is derived from an EMBL/GenBank/DDBJ whole genome shotgun (WGS) entry which is preliminary data.</text>
</comment>
<evidence type="ECO:0000256" key="4">
    <source>
        <dbReference type="ARBA" id="ARBA00022475"/>
    </source>
</evidence>
<protein>
    <submittedName>
        <fullName evidence="9">AzlC family ABC transporter permease</fullName>
    </submittedName>
</protein>
<evidence type="ECO:0000256" key="6">
    <source>
        <dbReference type="ARBA" id="ARBA00022989"/>
    </source>
</evidence>
<dbReference type="PANTHER" id="PTHR34979:SF1">
    <property type="entry name" value="INNER MEMBRANE PROTEIN YGAZ"/>
    <property type="match status" value="1"/>
</dbReference>
<keyword evidence="4" id="KW-1003">Cell membrane</keyword>
<gene>
    <name evidence="9" type="ORF">PQJ61_06360</name>
</gene>
<feature type="transmembrane region" description="Helical" evidence="8">
    <location>
        <begin position="12"/>
        <end position="33"/>
    </location>
</feature>
<evidence type="ECO:0000256" key="5">
    <source>
        <dbReference type="ARBA" id="ARBA00022692"/>
    </source>
</evidence>
<keyword evidence="7 8" id="KW-0472">Membrane</keyword>
<dbReference type="InterPro" id="IPR011606">
    <property type="entry name" value="Brnchd-chn_aa_trnsp_permease"/>
</dbReference>
<organism evidence="9 10">
    <name type="scientific">Candidatus Thalassospirochaeta sargassi</name>
    <dbReference type="NCBI Taxonomy" id="3119039"/>
    <lineage>
        <taxon>Bacteria</taxon>
        <taxon>Pseudomonadati</taxon>
        <taxon>Spirochaetota</taxon>
        <taxon>Spirochaetia</taxon>
        <taxon>Spirochaetales</taxon>
        <taxon>Spirochaetaceae</taxon>
        <taxon>Candidatus Thalassospirochaeta</taxon>
    </lineage>
</organism>
<evidence type="ECO:0000256" key="8">
    <source>
        <dbReference type="SAM" id="Phobius"/>
    </source>
</evidence>
<feature type="transmembrane region" description="Helical" evidence="8">
    <location>
        <begin position="187"/>
        <end position="213"/>
    </location>
</feature>
<evidence type="ECO:0000256" key="3">
    <source>
        <dbReference type="ARBA" id="ARBA00022448"/>
    </source>
</evidence>
<evidence type="ECO:0000313" key="10">
    <source>
        <dbReference type="Proteomes" id="UP001221217"/>
    </source>
</evidence>
<dbReference type="GO" id="GO:1903785">
    <property type="term" value="P:L-valine transmembrane transport"/>
    <property type="evidence" value="ECO:0007669"/>
    <property type="project" value="TreeGrafter"/>
</dbReference>
<sequence length="241" mass="26468">MSRKKALTAALKASSPVFFGYISIGFAYGFLLVKSGFEWYWAPVMSLTIFAGAAQFMAISLINQNKSFIEMGLAIFLLNARHMVYGFSVLERYAPFKRFKKYLIFGLTDETYALITTIKPPEGADPEFFDFCITALNQSYWTLGGILGALLGTIISWNAPGLDFALTALFVVLMIEQIRTLKRPAPFLLGLAAPVLLYLTGLTEQALFLGIVISSAGCFFMKKSGTDAGEPETVAQEKADV</sequence>
<dbReference type="PANTHER" id="PTHR34979">
    <property type="entry name" value="INNER MEMBRANE PROTEIN YGAZ"/>
    <property type="match status" value="1"/>
</dbReference>
<accession>A0AAJ1MIJ0</accession>
<evidence type="ECO:0000256" key="7">
    <source>
        <dbReference type="ARBA" id="ARBA00023136"/>
    </source>
</evidence>
<evidence type="ECO:0000313" key="9">
    <source>
        <dbReference type="EMBL" id="MDC7226368.1"/>
    </source>
</evidence>
<evidence type="ECO:0000256" key="1">
    <source>
        <dbReference type="ARBA" id="ARBA00004651"/>
    </source>
</evidence>